<evidence type="ECO:0000256" key="1">
    <source>
        <dbReference type="ARBA" id="ARBA00006484"/>
    </source>
</evidence>
<dbReference type="InterPro" id="IPR036291">
    <property type="entry name" value="NAD(P)-bd_dom_sf"/>
</dbReference>
<organism evidence="3 4">
    <name type="scientific">Streptomyces yokosukanensis</name>
    <dbReference type="NCBI Taxonomy" id="67386"/>
    <lineage>
        <taxon>Bacteria</taxon>
        <taxon>Bacillati</taxon>
        <taxon>Actinomycetota</taxon>
        <taxon>Actinomycetes</taxon>
        <taxon>Kitasatosporales</taxon>
        <taxon>Streptomycetaceae</taxon>
        <taxon>Streptomyces</taxon>
    </lineage>
</organism>
<dbReference type="Pfam" id="PF13561">
    <property type="entry name" value="adh_short_C2"/>
    <property type="match status" value="1"/>
</dbReference>
<reference evidence="3 4" key="1">
    <citation type="submission" date="2015-10" db="EMBL/GenBank/DDBJ databases">
        <title>Draft genome sequence of Streptomyces yokosukanensis DSM 40224, type strain for the species Streptomyces yokosukanensis.</title>
        <authorList>
            <person name="Ruckert C."/>
            <person name="Winkler A."/>
            <person name="Kalinowski J."/>
            <person name="Kampfer P."/>
            <person name="Glaeser S."/>
        </authorList>
    </citation>
    <scope>NUCLEOTIDE SEQUENCE [LARGE SCALE GENOMIC DNA]</scope>
    <source>
        <strain evidence="3 4">DSM 40224</strain>
    </source>
</reference>
<dbReference type="InterPro" id="IPR002347">
    <property type="entry name" value="SDR_fam"/>
</dbReference>
<evidence type="ECO:0000256" key="2">
    <source>
        <dbReference type="ARBA" id="ARBA00023002"/>
    </source>
</evidence>
<dbReference type="PANTHER" id="PTHR43639:SF1">
    <property type="entry name" value="SHORT-CHAIN DEHYDROGENASE_REDUCTASE FAMILY PROTEIN"/>
    <property type="match status" value="1"/>
</dbReference>
<evidence type="ECO:0000313" key="3">
    <source>
        <dbReference type="EMBL" id="KUN04548.1"/>
    </source>
</evidence>
<dbReference type="Proteomes" id="UP000053127">
    <property type="component" value="Unassembled WGS sequence"/>
</dbReference>
<keyword evidence="2" id="KW-0560">Oxidoreductase</keyword>
<accession>A0A101P422</accession>
<protein>
    <recommendedName>
        <fullName evidence="5">Short-chain dehydrogenase</fullName>
    </recommendedName>
</protein>
<evidence type="ECO:0000313" key="4">
    <source>
        <dbReference type="Proteomes" id="UP000053127"/>
    </source>
</evidence>
<comment type="similarity">
    <text evidence="1">Belongs to the short-chain dehydrogenases/reductases (SDR) family.</text>
</comment>
<sequence length="266" mass="27759">MNPVPPLPARSALITGAARRIGAALAEDLAAQGYCLHLHAHTSGALLEQVAEDLRTRHGVRVRTHLADLADVTAVRRLVHDLTEDPHPPALVINNASEFLGHYDRAECTDIDTVARTLMVNTAVPIALSGVAARGGNGHVVNITDAHTDLTCASHLPYDVSKAALTDATARLAVLLAPSVRVNAVAPALVLPPPGAGEAELHEMAGRAPLLRSAPLADIVAAVRFLTATGSVTGQTIMIDSGAHLVWDSESDLRPQPVPPHPDPAA</sequence>
<keyword evidence="4" id="KW-1185">Reference proteome</keyword>
<evidence type="ECO:0008006" key="5">
    <source>
        <dbReference type="Google" id="ProtNLM"/>
    </source>
</evidence>
<dbReference type="Gene3D" id="3.40.50.720">
    <property type="entry name" value="NAD(P)-binding Rossmann-like Domain"/>
    <property type="match status" value="1"/>
</dbReference>
<proteinExistence type="inferred from homology"/>
<dbReference type="PRINTS" id="PR00081">
    <property type="entry name" value="GDHRDH"/>
</dbReference>
<dbReference type="GO" id="GO:0016491">
    <property type="term" value="F:oxidoreductase activity"/>
    <property type="evidence" value="ECO:0007669"/>
    <property type="project" value="UniProtKB-KW"/>
</dbReference>
<gene>
    <name evidence="3" type="ORF">AQI95_19605</name>
</gene>
<dbReference type="STRING" id="67386.AQI95_19605"/>
<dbReference type="EMBL" id="LMWN01000027">
    <property type="protein sequence ID" value="KUN04548.1"/>
    <property type="molecule type" value="Genomic_DNA"/>
</dbReference>
<dbReference type="PANTHER" id="PTHR43639">
    <property type="entry name" value="OXIDOREDUCTASE, SHORT-CHAIN DEHYDROGENASE/REDUCTASE FAMILY (AFU_ORTHOLOGUE AFUA_5G02870)"/>
    <property type="match status" value="1"/>
</dbReference>
<comment type="caution">
    <text evidence="3">The sequence shown here is derived from an EMBL/GenBank/DDBJ whole genome shotgun (WGS) entry which is preliminary data.</text>
</comment>
<dbReference type="AlphaFoldDB" id="A0A101P422"/>
<name>A0A101P422_9ACTN</name>
<dbReference type="SUPFAM" id="SSF51735">
    <property type="entry name" value="NAD(P)-binding Rossmann-fold domains"/>
    <property type="match status" value="1"/>
</dbReference>